<dbReference type="GO" id="GO:0006308">
    <property type="term" value="P:DNA catabolic process"/>
    <property type="evidence" value="ECO:0007669"/>
    <property type="project" value="InterPro"/>
</dbReference>
<keyword evidence="4" id="KW-0255">Endonuclease</keyword>
<evidence type="ECO:0000256" key="7">
    <source>
        <dbReference type="ARBA" id="ARBA00023180"/>
    </source>
</evidence>
<dbReference type="AlphaFoldDB" id="A0A164YRV1"/>
<keyword evidence="8" id="KW-0732">Signal</keyword>
<keyword evidence="3" id="KW-0479">Metal-binding</keyword>
<dbReference type="SUPFAM" id="SSF48537">
    <property type="entry name" value="Phospholipase C/P1 nuclease"/>
    <property type="match status" value="1"/>
</dbReference>
<keyword evidence="7" id="KW-0325">Glycoprotein</keyword>
<accession>A0A164YRV1</accession>
<evidence type="ECO:0000313" key="10">
    <source>
        <dbReference type="Proteomes" id="UP000076722"/>
    </source>
</evidence>
<dbReference type="PANTHER" id="PTHR33146:SF29">
    <property type="entry name" value="S1_P1 NUCLEASE"/>
    <property type="match status" value="1"/>
</dbReference>
<feature type="signal peptide" evidence="8">
    <location>
        <begin position="1"/>
        <end position="20"/>
    </location>
</feature>
<dbReference type="PANTHER" id="PTHR33146">
    <property type="entry name" value="ENDONUCLEASE 4"/>
    <property type="match status" value="1"/>
</dbReference>
<dbReference type="OrthoDB" id="441446at2759"/>
<dbReference type="InterPro" id="IPR008947">
    <property type="entry name" value="PLipase_C/P1_nuclease_dom_sf"/>
</dbReference>
<dbReference type="CDD" id="cd11010">
    <property type="entry name" value="S1-P1_nuclease"/>
    <property type="match status" value="1"/>
</dbReference>
<feature type="chain" id="PRO_5007854686" evidence="8">
    <location>
        <begin position="21"/>
        <end position="344"/>
    </location>
</feature>
<dbReference type="GO" id="GO:0004519">
    <property type="term" value="F:endonuclease activity"/>
    <property type="evidence" value="ECO:0007669"/>
    <property type="project" value="UniProtKB-KW"/>
</dbReference>
<dbReference type="GO" id="GO:0046872">
    <property type="term" value="F:metal ion binding"/>
    <property type="evidence" value="ECO:0007669"/>
    <property type="project" value="UniProtKB-KW"/>
</dbReference>
<dbReference type="EMBL" id="KV419397">
    <property type="protein sequence ID" value="KZS97179.1"/>
    <property type="molecule type" value="Genomic_DNA"/>
</dbReference>
<gene>
    <name evidence="9" type="ORF">SISNIDRAFT_437195</name>
</gene>
<dbReference type="GO" id="GO:0016788">
    <property type="term" value="F:hydrolase activity, acting on ester bonds"/>
    <property type="evidence" value="ECO:0007669"/>
    <property type="project" value="InterPro"/>
</dbReference>
<keyword evidence="5" id="KW-0378">Hydrolase</keyword>
<name>A0A164YRV1_9AGAM</name>
<proteinExistence type="inferred from homology"/>
<dbReference type="InterPro" id="IPR003154">
    <property type="entry name" value="S1/P1nuclease"/>
</dbReference>
<evidence type="ECO:0000256" key="6">
    <source>
        <dbReference type="ARBA" id="ARBA00023157"/>
    </source>
</evidence>
<evidence type="ECO:0000256" key="5">
    <source>
        <dbReference type="ARBA" id="ARBA00022801"/>
    </source>
</evidence>
<reference evidence="9 10" key="1">
    <citation type="journal article" date="2016" name="Mol. Biol. Evol.">
        <title>Comparative Genomics of Early-Diverging Mushroom-Forming Fungi Provides Insights into the Origins of Lignocellulose Decay Capabilities.</title>
        <authorList>
            <person name="Nagy L.G."/>
            <person name="Riley R."/>
            <person name="Tritt A."/>
            <person name="Adam C."/>
            <person name="Daum C."/>
            <person name="Floudas D."/>
            <person name="Sun H."/>
            <person name="Yadav J.S."/>
            <person name="Pangilinan J."/>
            <person name="Larsson K.H."/>
            <person name="Matsuura K."/>
            <person name="Barry K."/>
            <person name="Labutti K."/>
            <person name="Kuo R."/>
            <person name="Ohm R.A."/>
            <person name="Bhattacharya S.S."/>
            <person name="Shirouzu T."/>
            <person name="Yoshinaga Y."/>
            <person name="Martin F.M."/>
            <person name="Grigoriev I.V."/>
            <person name="Hibbett D.S."/>
        </authorList>
    </citation>
    <scope>NUCLEOTIDE SEQUENCE [LARGE SCALE GENOMIC DNA]</scope>
    <source>
        <strain evidence="9 10">HHB9708</strain>
    </source>
</reference>
<protein>
    <submittedName>
        <fullName evidence="9">Phospholipase C/P1 nuclease</fullName>
    </submittedName>
</protein>
<dbReference type="STRING" id="1314777.A0A164YRV1"/>
<evidence type="ECO:0000256" key="2">
    <source>
        <dbReference type="ARBA" id="ARBA00022722"/>
    </source>
</evidence>
<sequence>MRTTSVILALGLASTPAVHAWGAVGHEIAATIAQMYLYPSTLSKLCSVLPPYAECHLAPVATWADKIRFYQRWSGPLHYVGSIGDHPSQTCVFQAEKENDKGGWENSQYNVLNGIRNTTEWILDGREGVEEATKFLVHFLGDMHQPLHLTGRDRGGNGMKVRFDGRQTNLHSVWDSGLIAKSLRTLPLNYTRPLPIDWVESALRETIYTPYIRQIMWEGVLTEWKDELDAWLLCPGAVWKTLGLVNQDGNPTPLQSIPTDDDVVCPFAWGEPIHQLNCDLIWPPELDEYGPRPHYIELDTPEYSGRIKREKLIEKLLAMAGIRMAGVLNYLFADESDGNRLLLL</sequence>
<evidence type="ECO:0000256" key="4">
    <source>
        <dbReference type="ARBA" id="ARBA00022759"/>
    </source>
</evidence>
<keyword evidence="2" id="KW-0540">Nuclease</keyword>
<dbReference type="GO" id="GO:0003676">
    <property type="term" value="F:nucleic acid binding"/>
    <property type="evidence" value="ECO:0007669"/>
    <property type="project" value="InterPro"/>
</dbReference>
<keyword evidence="10" id="KW-1185">Reference proteome</keyword>
<dbReference type="Proteomes" id="UP000076722">
    <property type="component" value="Unassembled WGS sequence"/>
</dbReference>
<evidence type="ECO:0000256" key="8">
    <source>
        <dbReference type="SAM" id="SignalP"/>
    </source>
</evidence>
<keyword evidence="6" id="KW-1015">Disulfide bond</keyword>
<comment type="similarity">
    <text evidence="1">Belongs to the nuclease type I family.</text>
</comment>
<evidence type="ECO:0000313" key="9">
    <source>
        <dbReference type="EMBL" id="KZS97179.1"/>
    </source>
</evidence>
<evidence type="ECO:0000256" key="3">
    <source>
        <dbReference type="ARBA" id="ARBA00022723"/>
    </source>
</evidence>
<evidence type="ECO:0000256" key="1">
    <source>
        <dbReference type="ARBA" id="ARBA00009547"/>
    </source>
</evidence>
<organism evidence="9 10">
    <name type="scientific">Sistotremastrum niveocremeum HHB9708</name>
    <dbReference type="NCBI Taxonomy" id="1314777"/>
    <lineage>
        <taxon>Eukaryota</taxon>
        <taxon>Fungi</taxon>
        <taxon>Dikarya</taxon>
        <taxon>Basidiomycota</taxon>
        <taxon>Agaricomycotina</taxon>
        <taxon>Agaricomycetes</taxon>
        <taxon>Sistotremastrales</taxon>
        <taxon>Sistotremastraceae</taxon>
        <taxon>Sertulicium</taxon>
        <taxon>Sertulicium niveocremeum</taxon>
    </lineage>
</organism>
<dbReference type="Pfam" id="PF02265">
    <property type="entry name" value="S1-P1_nuclease"/>
    <property type="match status" value="1"/>
</dbReference>
<dbReference type="Gene3D" id="1.10.575.10">
    <property type="entry name" value="P1 Nuclease"/>
    <property type="match status" value="1"/>
</dbReference>